<keyword evidence="4 7" id="KW-0863">Zinc-finger</keyword>
<evidence type="ECO:0000256" key="2">
    <source>
        <dbReference type="ARBA" id="ARBA00022723"/>
    </source>
</evidence>
<name>A0ABM1E7L7_PRICU</name>
<proteinExistence type="predicted"/>
<evidence type="ECO:0000256" key="7">
    <source>
        <dbReference type="PROSITE-ProRule" id="PRU00042"/>
    </source>
</evidence>
<keyword evidence="5" id="KW-0862">Zinc</keyword>
<dbReference type="InterPro" id="IPR057618">
    <property type="entry name" value="Znf_POGZ/Z280C-D-like"/>
</dbReference>
<evidence type="ECO:0000313" key="11">
    <source>
        <dbReference type="Proteomes" id="UP000695022"/>
    </source>
</evidence>
<dbReference type="InterPro" id="IPR036388">
    <property type="entry name" value="WH-like_DNA-bd_sf"/>
</dbReference>
<feature type="domain" description="C2H2-type" evidence="9">
    <location>
        <begin position="350"/>
        <end position="378"/>
    </location>
</feature>
<feature type="region of interest" description="Disordered" evidence="8">
    <location>
        <begin position="797"/>
        <end position="837"/>
    </location>
</feature>
<evidence type="ECO:0000259" key="9">
    <source>
        <dbReference type="PROSITE" id="PS50157"/>
    </source>
</evidence>
<reference evidence="12" key="1">
    <citation type="submission" date="2025-08" db="UniProtKB">
        <authorList>
            <consortium name="RefSeq"/>
        </authorList>
    </citation>
    <scope>IDENTIFICATION</scope>
</reference>
<feature type="compositionally biased region" description="Basic and acidic residues" evidence="8">
    <location>
        <begin position="1043"/>
        <end position="1052"/>
    </location>
</feature>
<dbReference type="InterPro" id="IPR036236">
    <property type="entry name" value="Znf_C2H2_sf"/>
</dbReference>
<feature type="region of interest" description="Disordered" evidence="8">
    <location>
        <begin position="1013"/>
        <end position="1058"/>
    </location>
</feature>
<evidence type="ECO:0000313" key="12">
    <source>
        <dbReference type="RefSeq" id="XP_014668188.1"/>
    </source>
</evidence>
<dbReference type="Proteomes" id="UP000695022">
    <property type="component" value="Unplaced"/>
</dbReference>
<evidence type="ECO:0000256" key="5">
    <source>
        <dbReference type="ARBA" id="ARBA00022833"/>
    </source>
</evidence>
<dbReference type="SUPFAM" id="SSF46785">
    <property type="entry name" value="Winged helix' DNA-binding domain"/>
    <property type="match status" value="1"/>
</dbReference>
<feature type="compositionally biased region" description="Basic and acidic residues" evidence="8">
    <location>
        <begin position="900"/>
        <end position="930"/>
    </location>
</feature>
<dbReference type="Gene3D" id="3.30.160.60">
    <property type="entry name" value="Classic Zinc Finger"/>
    <property type="match status" value="1"/>
</dbReference>
<evidence type="ECO:0000256" key="4">
    <source>
        <dbReference type="ARBA" id="ARBA00022771"/>
    </source>
</evidence>
<evidence type="ECO:0000256" key="3">
    <source>
        <dbReference type="ARBA" id="ARBA00022737"/>
    </source>
</evidence>
<sequence>MEGENEHATACAKPTAQANGVVASTTMIKLITNAKTSELCASTSKQSPLVATKLTGWLRDHIAASHIAGLEWIDEEAQMFKIPWKRASDRNFDGDEDSLLFWNYALYSGKNPFEGDLASHKKRLSDALFCNQDILEHKDLRVNNGASPYRVFQFVQQKRRRRRGSSLGRKHKKKPFLLKKYKIGQGSSSINHMSGRKKAVSHGAAKPATPEADCGSRVDYHPLMKLKYSYVRQAGDTCEQMMDLRGSMKGPPLLKCFFCARKLENNVQLMEHYEAHIARNQSFVSEIEDLTVCRRCCISLDTPHDLQTHLNEVHQLTASTSCLICLRNLGSEAGLLVHMKQTHVSGETPYTCEVCRFRTSQYRDLTAHYRQVHTRGQYVLCPYCLRAFRSNTNNAHYIIHLRKHLNKGVKPCDSCSLVFVSAADLISHRATCHGVASVTTDKTGETTVEVVELCLNHNAEKKGSNQNGDDGMLTCLNVLPPRKDYVGLRLFIPTDICCIECDYPMSRMNHFIKHMMCPICRYGTNCSTAFAEHVLMSHGNKRTASDQRLLEKEWACACGFTTNLGNALASHLMECGSGTAYRGQKLRRYVTRAYPGNPDGIFRKSLSLLASRDPAGAAIVTDAEGDATDGESRRIESVTDGYLAVVAGWRDRHSAGKQCRAMSHDPAPSAARQTDSRSFKRRRIRRLWSPRETRECAADDETHMRCENDAEHPDARPPLITADPAGGAIADRAINSNHPRVNLPASLLHASAAGGASADSPRFRGCCSANAAVRHDKCDFLSRVRLCSLPGVVSPARRPRGGEAWGGHPRKRVGVHRQPQGSEEEGEEEGEGSCTDRWQTTRRHVGCVPAPLWGDAIKNIELGGGGGVAGGATVLPYPEEELQLHARLAAVCYEAASGGARERGDAASGGARERGDAASGGARERGDGSKRRSRGAMATGSSARPGPQWKRVRSTRCDRVEAVGSPNAATSDLIGQFPRLGVAAAAGDDDRRTRWRLHDDGSEAACRLLVPHDVTTTHPDDDDDAYGIAQIPRPAGAAAMEEVGGKKQEEKEKKKRRR</sequence>
<dbReference type="InterPro" id="IPR013087">
    <property type="entry name" value="Znf_C2H2_type"/>
</dbReference>
<protein>
    <submittedName>
        <fullName evidence="12">Uncharacterized protein LOC106809574</fullName>
    </submittedName>
</protein>
<dbReference type="PROSITE" id="PS51507">
    <property type="entry name" value="IRF_2"/>
    <property type="match status" value="1"/>
</dbReference>
<dbReference type="InterPro" id="IPR001346">
    <property type="entry name" value="Interferon_reg_fact_DNA-bd_dom"/>
</dbReference>
<feature type="region of interest" description="Disordered" evidence="8">
    <location>
        <begin position="899"/>
        <end position="953"/>
    </location>
</feature>
<keyword evidence="11" id="KW-1185">Reference proteome</keyword>
<dbReference type="PANTHER" id="PTHR24406">
    <property type="entry name" value="TRANSCRIPTIONAL REPRESSOR CTCFL-RELATED"/>
    <property type="match status" value="1"/>
</dbReference>
<dbReference type="SMART" id="SM00348">
    <property type="entry name" value="IRF"/>
    <property type="match status" value="1"/>
</dbReference>
<keyword evidence="6" id="KW-0539">Nucleus</keyword>
<feature type="compositionally biased region" description="Acidic residues" evidence="8">
    <location>
        <begin position="822"/>
        <end position="831"/>
    </location>
</feature>
<dbReference type="RefSeq" id="XP_014668188.1">
    <property type="nucleotide sequence ID" value="XM_014812702.1"/>
</dbReference>
<dbReference type="Pfam" id="PF00605">
    <property type="entry name" value="IRF"/>
    <property type="match status" value="1"/>
</dbReference>
<dbReference type="InterPro" id="IPR050888">
    <property type="entry name" value="ZnF_C2H2-type_TF"/>
</dbReference>
<comment type="subcellular location">
    <subcellularLocation>
        <location evidence="1">Nucleus</location>
    </subcellularLocation>
</comment>
<keyword evidence="2" id="KW-0479">Metal-binding</keyword>
<accession>A0ABM1E7L7</accession>
<evidence type="ECO:0000256" key="1">
    <source>
        <dbReference type="ARBA" id="ARBA00004123"/>
    </source>
</evidence>
<dbReference type="PROSITE" id="PS50157">
    <property type="entry name" value="ZINC_FINGER_C2H2_2"/>
    <property type="match status" value="1"/>
</dbReference>
<dbReference type="InterPro" id="IPR036390">
    <property type="entry name" value="WH_DNA-bd_sf"/>
</dbReference>
<keyword evidence="3" id="KW-0677">Repeat</keyword>
<dbReference type="Pfam" id="PF25429">
    <property type="entry name" value="zf-POGZ"/>
    <property type="match status" value="1"/>
</dbReference>
<evidence type="ECO:0000256" key="8">
    <source>
        <dbReference type="SAM" id="MobiDB-lite"/>
    </source>
</evidence>
<feature type="compositionally biased region" description="Basic and acidic residues" evidence="8">
    <location>
        <begin position="697"/>
        <end position="715"/>
    </location>
</feature>
<dbReference type="GeneID" id="106809574"/>
<organism evidence="11 12">
    <name type="scientific">Priapulus caudatus</name>
    <name type="common">Priapulid worm</name>
    <dbReference type="NCBI Taxonomy" id="37621"/>
    <lineage>
        <taxon>Eukaryota</taxon>
        <taxon>Metazoa</taxon>
        <taxon>Ecdysozoa</taxon>
        <taxon>Scalidophora</taxon>
        <taxon>Priapulida</taxon>
        <taxon>Priapulimorpha</taxon>
        <taxon>Priapulimorphida</taxon>
        <taxon>Priapulidae</taxon>
        <taxon>Priapulus</taxon>
    </lineage>
</organism>
<feature type="domain" description="IRF tryptophan pentad repeat" evidence="10">
    <location>
        <begin position="51"/>
        <end position="156"/>
    </location>
</feature>
<gene>
    <name evidence="12" type="primary">LOC106809574</name>
</gene>
<dbReference type="PROSITE" id="PS00028">
    <property type="entry name" value="ZINC_FINGER_C2H2_1"/>
    <property type="match status" value="3"/>
</dbReference>
<evidence type="ECO:0000259" key="10">
    <source>
        <dbReference type="PROSITE" id="PS51507"/>
    </source>
</evidence>
<dbReference type="SMART" id="SM00355">
    <property type="entry name" value="ZnF_C2H2"/>
    <property type="match status" value="7"/>
</dbReference>
<dbReference type="SUPFAM" id="SSF57667">
    <property type="entry name" value="beta-beta-alpha zinc fingers"/>
    <property type="match status" value="1"/>
</dbReference>
<feature type="region of interest" description="Disordered" evidence="8">
    <location>
        <begin position="659"/>
        <end position="680"/>
    </location>
</feature>
<dbReference type="Gene3D" id="1.10.10.10">
    <property type="entry name" value="Winged helix-like DNA-binding domain superfamily/Winged helix DNA-binding domain"/>
    <property type="match status" value="1"/>
</dbReference>
<feature type="region of interest" description="Disordered" evidence="8">
    <location>
        <begin position="697"/>
        <end position="725"/>
    </location>
</feature>
<evidence type="ECO:0000256" key="6">
    <source>
        <dbReference type="ARBA" id="ARBA00023242"/>
    </source>
</evidence>